<reference evidence="1" key="1">
    <citation type="submission" date="2023-06" db="EMBL/GenBank/DDBJ databases">
        <title>lsaBGC provides a comprehensive framework for evolutionary analysis of biosynthetic gene clusters within focal taxa.</title>
        <authorList>
            <person name="Salamzade R."/>
            <person name="Sandstrom S."/>
            <person name="Kalan L.R."/>
        </authorList>
    </citation>
    <scope>NUCLEOTIDE SEQUENCE</scope>
    <source>
        <strain evidence="1">P3-SID899</strain>
    </source>
</reference>
<dbReference type="EMBL" id="JALXKZ020000011">
    <property type="protein sequence ID" value="MCV7628946.1"/>
    <property type="molecule type" value="Genomic_DNA"/>
</dbReference>
<name>A0AAP3ES42_MICLU</name>
<evidence type="ECO:0000313" key="1">
    <source>
        <dbReference type="EMBL" id="MCV7628946.1"/>
    </source>
</evidence>
<dbReference type="Proteomes" id="UP001205867">
    <property type="component" value="Unassembled WGS sequence"/>
</dbReference>
<evidence type="ECO:0000313" key="2">
    <source>
        <dbReference type="Proteomes" id="UP001205867"/>
    </source>
</evidence>
<accession>A0AAP3ES42</accession>
<dbReference type="AlphaFoldDB" id="A0AAP3ES42"/>
<evidence type="ECO:0008006" key="3">
    <source>
        <dbReference type="Google" id="ProtNLM"/>
    </source>
</evidence>
<dbReference type="Gene3D" id="3.40.960.10">
    <property type="entry name" value="VSR Endonuclease"/>
    <property type="match status" value="1"/>
</dbReference>
<gene>
    <name evidence="1" type="ORF">M3A82_006280</name>
</gene>
<comment type="caution">
    <text evidence="1">The sequence shown here is derived from an EMBL/GenBank/DDBJ whole genome shotgun (WGS) entry which is preliminary data.</text>
</comment>
<protein>
    <recommendedName>
        <fullName evidence="3">DUF559 domain-containing protein</fullName>
    </recommendedName>
</protein>
<proteinExistence type="predicted"/>
<organism evidence="1 2">
    <name type="scientific">Micrococcus luteus</name>
    <name type="common">Micrococcus lysodeikticus</name>
    <dbReference type="NCBI Taxonomy" id="1270"/>
    <lineage>
        <taxon>Bacteria</taxon>
        <taxon>Bacillati</taxon>
        <taxon>Actinomycetota</taxon>
        <taxon>Actinomycetes</taxon>
        <taxon>Micrococcales</taxon>
        <taxon>Micrococcaceae</taxon>
        <taxon>Micrococcus</taxon>
    </lineage>
</organism>
<sequence length="327" mass="35960">MPPVPAAALPPLGPAFTTADARAAGVSPARLRRTDLTRPWRGVRISTTPHPTALSWDAIGLPEPPHGLSGHLLWALQRQRPDAVLSHTTAAHLHGIPLPLSVRRGPMPARTPVEVTVAPDRRIRLADVRPYRRQLPPDHVMLQHGLRVTTPERTWLDLCALTPTWTLDDLVAAGDHLVHHPWTPSGRLSPITTLKRLHRTCDQAGPVRGIRTARNALAEIRVGADSAMETHARLALVRAGLGEPLLQHRVAPGDPDCPEVDLFYADGAVALEYDGGHHLTRSQQARDAQRDRWLIAHGIAPVRVTAEDHATGYRRVIALVRDRRRRG</sequence>